<sequence>MSIRKLTVKTENWSEEPFAISRGSDDNFDAVVVELEQNGCRGWGEATPTEHYQESVSQSEMLIENIRSQLENGLSRTELQQTMPKGAARNAVDCALWDLEAKLAGKRVWELPEIFLHLGKETLSEPENVTTVYSLGVDTPEKMGDVALKNAQRPILKIKLTGEGDLERLEAIRKNAPETRLVVDANEAWTPEHFNRYVPELKQLGVEMIEQPFPADNDSVLKTLDHPIPVCADESCHDTADLDRLVGLYEFVNIKLDKTGGLTEALSLQTAAENKGFRTMVGCMSATSLGIAPAFIIAQRAKIVDLDAPLYLYEDRPFPMKYDGSIVQPPSPELWG</sequence>
<evidence type="ECO:0000256" key="1">
    <source>
        <dbReference type="ARBA" id="ARBA00001946"/>
    </source>
</evidence>
<evidence type="ECO:0000259" key="6">
    <source>
        <dbReference type="SMART" id="SM00922"/>
    </source>
</evidence>
<evidence type="ECO:0000256" key="3">
    <source>
        <dbReference type="ARBA" id="ARBA00022723"/>
    </source>
</evidence>
<evidence type="ECO:0000313" key="7">
    <source>
        <dbReference type="EMBL" id="SVA03337.1"/>
    </source>
</evidence>
<comment type="cofactor">
    <cofactor evidence="1">
        <name>Mg(2+)</name>
        <dbReference type="ChEBI" id="CHEBI:18420"/>
    </cofactor>
</comment>
<dbReference type="GO" id="GO:0046872">
    <property type="term" value="F:metal ion binding"/>
    <property type="evidence" value="ECO:0007669"/>
    <property type="project" value="UniProtKB-KW"/>
</dbReference>
<reference evidence="7" key="1">
    <citation type="submission" date="2018-05" db="EMBL/GenBank/DDBJ databases">
        <authorList>
            <person name="Lanie J.A."/>
            <person name="Ng W.-L."/>
            <person name="Kazmierczak K.M."/>
            <person name="Andrzejewski T.M."/>
            <person name="Davidsen T.M."/>
            <person name="Wayne K.J."/>
            <person name="Tettelin H."/>
            <person name="Glass J.I."/>
            <person name="Rusch D."/>
            <person name="Podicherti R."/>
            <person name="Tsui H.-C.T."/>
            <person name="Winkler M.E."/>
        </authorList>
    </citation>
    <scope>NUCLEOTIDE SEQUENCE</scope>
</reference>
<keyword evidence="5" id="KW-0413">Isomerase</keyword>
<dbReference type="Pfam" id="PF02746">
    <property type="entry name" value="MR_MLE_N"/>
    <property type="match status" value="1"/>
</dbReference>
<evidence type="ECO:0000256" key="5">
    <source>
        <dbReference type="ARBA" id="ARBA00023235"/>
    </source>
</evidence>
<keyword evidence="3" id="KW-0479">Metal-binding</keyword>
<dbReference type="Gene3D" id="3.30.390.10">
    <property type="entry name" value="Enolase-like, N-terminal domain"/>
    <property type="match status" value="1"/>
</dbReference>
<comment type="similarity">
    <text evidence="2">Belongs to the mandelate racemase/muconate lactonizing enzyme family.</text>
</comment>
<dbReference type="GO" id="GO:0016855">
    <property type="term" value="F:racemase and epimerase activity, acting on amino acids and derivatives"/>
    <property type="evidence" value="ECO:0007669"/>
    <property type="project" value="InterPro"/>
</dbReference>
<dbReference type="SUPFAM" id="SSF51604">
    <property type="entry name" value="Enolase C-terminal domain-like"/>
    <property type="match status" value="1"/>
</dbReference>
<evidence type="ECO:0000256" key="4">
    <source>
        <dbReference type="ARBA" id="ARBA00022842"/>
    </source>
</evidence>
<dbReference type="PANTHER" id="PTHR48080:SF3">
    <property type="entry name" value="ENOLASE SUPERFAMILY MEMBER DDB_G0284701"/>
    <property type="match status" value="1"/>
</dbReference>
<dbReference type="InterPro" id="IPR029065">
    <property type="entry name" value="Enolase_C-like"/>
</dbReference>
<dbReference type="InterPro" id="IPR029017">
    <property type="entry name" value="Enolase-like_N"/>
</dbReference>
<dbReference type="SUPFAM" id="SSF54826">
    <property type="entry name" value="Enolase N-terminal domain-like"/>
    <property type="match status" value="1"/>
</dbReference>
<dbReference type="Pfam" id="PF13378">
    <property type="entry name" value="MR_MLE_C"/>
    <property type="match status" value="1"/>
</dbReference>
<dbReference type="CDD" id="cd03319">
    <property type="entry name" value="L-Ala-DL-Glu_epimerase"/>
    <property type="match status" value="1"/>
</dbReference>
<protein>
    <recommendedName>
        <fullName evidence="6">Mandelate racemase/muconate lactonizing enzyme C-terminal domain-containing protein</fullName>
    </recommendedName>
</protein>
<keyword evidence="4" id="KW-0460">Magnesium</keyword>
<dbReference type="InterPro" id="IPR036849">
    <property type="entry name" value="Enolase-like_C_sf"/>
</dbReference>
<dbReference type="SFLD" id="SFLDS00001">
    <property type="entry name" value="Enolase"/>
    <property type="match status" value="1"/>
</dbReference>
<gene>
    <name evidence="7" type="ORF">METZ01_LOCUS56191</name>
</gene>
<dbReference type="SFLD" id="SFLDF00010">
    <property type="entry name" value="dipeptide_epimerase"/>
    <property type="match status" value="1"/>
</dbReference>
<dbReference type="AlphaFoldDB" id="A0A381SLW7"/>
<dbReference type="SFLD" id="SFLDG00180">
    <property type="entry name" value="muconate_cycloisomerase"/>
    <property type="match status" value="1"/>
</dbReference>
<name>A0A381SLW7_9ZZZZ</name>
<dbReference type="InterPro" id="IPR013342">
    <property type="entry name" value="Mandelate_racemase_C"/>
</dbReference>
<accession>A0A381SLW7</accession>
<dbReference type="SMART" id="SM00922">
    <property type="entry name" value="MR_MLE"/>
    <property type="match status" value="1"/>
</dbReference>
<dbReference type="InterPro" id="IPR034603">
    <property type="entry name" value="Dipeptide_epimerase"/>
</dbReference>
<dbReference type="NCBIfam" id="NF042940">
    <property type="entry name" value="racemase_DgcA"/>
    <property type="match status" value="1"/>
</dbReference>
<dbReference type="EMBL" id="UINC01003097">
    <property type="protein sequence ID" value="SVA03337.1"/>
    <property type="molecule type" value="Genomic_DNA"/>
</dbReference>
<dbReference type="InterPro" id="IPR013341">
    <property type="entry name" value="Mandelate_racemase_N_dom"/>
</dbReference>
<feature type="domain" description="Mandelate racemase/muconate lactonizing enzyme C-terminal" evidence="6">
    <location>
        <begin position="140"/>
        <end position="231"/>
    </location>
</feature>
<dbReference type="InterPro" id="IPR034593">
    <property type="entry name" value="DgoD-like"/>
</dbReference>
<evidence type="ECO:0000256" key="2">
    <source>
        <dbReference type="ARBA" id="ARBA00008031"/>
    </source>
</evidence>
<dbReference type="Gene3D" id="3.20.20.120">
    <property type="entry name" value="Enolase-like C-terminal domain"/>
    <property type="match status" value="1"/>
</dbReference>
<proteinExistence type="inferred from homology"/>
<organism evidence="7">
    <name type="scientific">marine metagenome</name>
    <dbReference type="NCBI Taxonomy" id="408172"/>
    <lineage>
        <taxon>unclassified sequences</taxon>
        <taxon>metagenomes</taxon>
        <taxon>ecological metagenomes</taxon>
    </lineage>
</organism>
<dbReference type="PANTHER" id="PTHR48080">
    <property type="entry name" value="D-GALACTONATE DEHYDRATASE-RELATED"/>
    <property type="match status" value="1"/>
</dbReference>